<comment type="caution">
    <text evidence="2">The sequence shown here is derived from an EMBL/GenBank/DDBJ whole genome shotgun (WGS) entry which is preliminary data.</text>
</comment>
<feature type="region of interest" description="Disordered" evidence="1">
    <location>
        <begin position="71"/>
        <end position="154"/>
    </location>
</feature>
<evidence type="ECO:0000313" key="3">
    <source>
        <dbReference type="Proteomes" id="UP001054821"/>
    </source>
</evidence>
<proteinExistence type="predicted"/>
<keyword evidence="3" id="KW-1185">Reference proteome</keyword>
<feature type="compositionally biased region" description="Low complexity" evidence="1">
    <location>
        <begin position="113"/>
        <end position="134"/>
    </location>
</feature>
<organism evidence="2 3">
    <name type="scientific">Prunus dulcis</name>
    <name type="common">Almond</name>
    <name type="synonym">Amygdalus dulcis</name>
    <dbReference type="NCBI Taxonomy" id="3755"/>
    <lineage>
        <taxon>Eukaryota</taxon>
        <taxon>Viridiplantae</taxon>
        <taxon>Streptophyta</taxon>
        <taxon>Embryophyta</taxon>
        <taxon>Tracheophyta</taxon>
        <taxon>Spermatophyta</taxon>
        <taxon>Magnoliopsida</taxon>
        <taxon>eudicotyledons</taxon>
        <taxon>Gunneridae</taxon>
        <taxon>Pentapetalae</taxon>
        <taxon>rosids</taxon>
        <taxon>fabids</taxon>
        <taxon>Rosales</taxon>
        <taxon>Rosaceae</taxon>
        <taxon>Amygdaloideae</taxon>
        <taxon>Amygdaleae</taxon>
        <taxon>Prunus</taxon>
    </lineage>
</organism>
<evidence type="ECO:0000256" key="1">
    <source>
        <dbReference type="SAM" id="MobiDB-lite"/>
    </source>
</evidence>
<accession>A0AAD4YQ29</accession>
<dbReference type="Proteomes" id="UP001054821">
    <property type="component" value="Chromosome 7"/>
</dbReference>
<dbReference type="EMBL" id="JAJFAZ020000007">
    <property type="protein sequence ID" value="KAI5316448.1"/>
    <property type="molecule type" value="Genomic_DNA"/>
</dbReference>
<sequence length="186" mass="20559">MHQTIQEVADLYKRKEVLLHLRWPENSIIGGGVAPLLQTNDAHHMFDEMCKPVYTALLLVVMERYFQRKSLNPPSNNPSSFNPPSNNPASSNPPSNNPASSNHPSKNPPTSHPPLNNSSSNPPSNNPASSNHPSKNPPTSHPPLNNSSSPKRSKVTELDEILANLPADPGLRHPMTYYNPNFREQI</sequence>
<feature type="compositionally biased region" description="Low complexity" evidence="1">
    <location>
        <begin position="71"/>
        <end position="105"/>
    </location>
</feature>
<gene>
    <name evidence="2" type="ORF">L3X38_036155</name>
</gene>
<name>A0AAD4YQ29_PRUDU</name>
<dbReference type="AlphaFoldDB" id="A0AAD4YQ29"/>
<reference evidence="2 3" key="1">
    <citation type="journal article" date="2022" name="G3 (Bethesda)">
        <title>Whole-genome sequence and methylome profiling of the almond [Prunus dulcis (Mill.) D.A. Webb] cultivar 'Nonpareil'.</title>
        <authorList>
            <person name="D'Amico-Willman K.M."/>
            <person name="Ouma W.Z."/>
            <person name="Meulia T."/>
            <person name="Sideli G.M."/>
            <person name="Gradziel T.M."/>
            <person name="Fresnedo-Ramirez J."/>
        </authorList>
    </citation>
    <scope>NUCLEOTIDE SEQUENCE [LARGE SCALE GENOMIC DNA]</scope>
    <source>
        <strain evidence="2">Clone GOH B32 T37-40</strain>
    </source>
</reference>
<protein>
    <submittedName>
        <fullName evidence="2">Uncharacterized protein</fullName>
    </submittedName>
</protein>
<evidence type="ECO:0000313" key="2">
    <source>
        <dbReference type="EMBL" id="KAI5316448.1"/>
    </source>
</evidence>